<feature type="compositionally biased region" description="Polar residues" evidence="1">
    <location>
        <begin position="138"/>
        <end position="155"/>
    </location>
</feature>
<accession>A0A2N5U1I6</accession>
<feature type="region of interest" description="Disordered" evidence="1">
    <location>
        <begin position="138"/>
        <end position="159"/>
    </location>
</feature>
<evidence type="ECO:0000313" key="2">
    <source>
        <dbReference type="EMBL" id="PLW31607.1"/>
    </source>
</evidence>
<dbReference type="AlphaFoldDB" id="A0A2N5U1I6"/>
<gene>
    <name evidence="2" type="ORF">PCASD_19331</name>
</gene>
<feature type="region of interest" description="Disordered" evidence="1">
    <location>
        <begin position="1"/>
        <end position="24"/>
    </location>
</feature>
<comment type="caution">
    <text evidence="2">The sequence shown here is derived from an EMBL/GenBank/DDBJ whole genome shotgun (WGS) entry which is preliminary data.</text>
</comment>
<sequence>MCGSAFQAHQEEFRRNQPNAQESDTQYHIAGHEESPNASSPSTTAITTSTSLRFAMRVRIHSSDLLKGLVFDLQSNAIIPKMVLIERDQRAAPPPVSSFSPPSSTLTPSFQEKVIILEQVAQAKAIALWNHSRERKNLPTNVHASPSTERSYTSALESPMSSTTLLSTSDMKLLHQEQTDNETAMKALQAADLMINQDPHQSSTVYNRSRSPRSSELVGTDLLAWTPLESFAILSETLDKRLQRVLAKGHHCASHSFAASGANGFGEWQVKLDAYWWCQRVTAGGIDDDEWGAEGEENHFSRWIRDRHSLHGLIAPLGSPQSLLSALTESIIQHVSIWRSQVHSIANLTEPDIQGTNTILEGLDSLAYKYENRLIDLFPEASHETGQLPKINLILILVDKEGQVGNLYPLHPMLCELVPVASNAVRVGLICGLACDAWDPRDPPFHRTYMDLYGPFVPFFWKLLSLQSRLSTRQHPI</sequence>
<protein>
    <submittedName>
        <fullName evidence="2">Uncharacterized protein</fullName>
    </submittedName>
</protein>
<proteinExistence type="predicted"/>
<name>A0A2N5U1I6_9BASI</name>
<evidence type="ECO:0000256" key="1">
    <source>
        <dbReference type="SAM" id="MobiDB-lite"/>
    </source>
</evidence>
<dbReference type="Proteomes" id="UP000235392">
    <property type="component" value="Unassembled WGS sequence"/>
</dbReference>
<organism evidence="2 3">
    <name type="scientific">Puccinia coronata f. sp. avenae</name>
    <dbReference type="NCBI Taxonomy" id="200324"/>
    <lineage>
        <taxon>Eukaryota</taxon>
        <taxon>Fungi</taxon>
        <taxon>Dikarya</taxon>
        <taxon>Basidiomycota</taxon>
        <taxon>Pucciniomycotina</taxon>
        <taxon>Pucciniomycetes</taxon>
        <taxon>Pucciniales</taxon>
        <taxon>Pucciniaceae</taxon>
        <taxon>Puccinia</taxon>
    </lineage>
</organism>
<reference evidence="2 3" key="1">
    <citation type="submission" date="2017-11" db="EMBL/GenBank/DDBJ databases">
        <title>De novo assembly and phasing of dikaryotic genomes from two isolates of Puccinia coronata f. sp. avenae, the causal agent of oat crown rust.</title>
        <authorList>
            <person name="Miller M.E."/>
            <person name="Zhang Y."/>
            <person name="Omidvar V."/>
            <person name="Sperschneider J."/>
            <person name="Schwessinger B."/>
            <person name="Raley C."/>
            <person name="Palmer J.M."/>
            <person name="Garnica D."/>
            <person name="Upadhyaya N."/>
            <person name="Rathjen J."/>
            <person name="Taylor J.M."/>
            <person name="Park R.F."/>
            <person name="Dodds P.N."/>
            <person name="Hirsch C.D."/>
            <person name="Kianian S.F."/>
            <person name="Figueroa M."/>
        </authorList>
    </citation>
    <scope>NUCLEOTIDE SEQUENCE [LARGE SCALE GENOMIC DNA]</scope>
    <source>
        <strain evidence="2">12SD80</strain>
    </source>
</reference>
<dbReference type="EMBL" id="PGCI01000265">
    <property type="protein sequence ID" value="PLW31607.1"/>
    <property type="molecule type" value="Genomic_DNA"/>
</dbReference>
<evidence type="ECO:0000313" key="3">
    <source>
        <dbReference type="Proteomes" id="UP000235392"/>
    </source>
</evidence>